<organism evidence="3 4">
    <name type="scientific">Fusarium fujikuroi</name>
    <name type="common">Bakanae and foot rot disease fungus</name>
    <name type="synonym">Gibberella fujikuroi</name>
    <dbReference type="NCBI Taxonomy" id="5127"/>
    <lineage>
        <taxon>Eukaryota</taxon>
        <taxon>Fungi</taxon>
        <taxon>Dikarya</taxon>
        <taxon>Ascomycota</taxon>
        <taxon>Pezizomycotina</taxon>
        <taxon>Sordariomycetes</taxon>
        <taxon>Hypocreomycetidae</taxon>
        <taxon>Hypocreales</taxon>
        <taxon>Nectriaceae</taxon>
        <taxon>Fusarium</taxon>
        <taxon>Fusarium fujikuroi species complex</taxon>
    </lineage>
</organism>
<dbReference type="Pfam" id="PF17829">
    <property type="entry name" value="GH115_C"/>
    <property type="match status" value="1"/>
</dbReference>
<dbReference type="InterPro" id="IPR023214">
    <property type="entry name" value="HAD_sf"/>
</dbReference>
<dbReference type="SUPFAM" id="SSF56784">
    <property type="entry name" value="HAD-like"/>
    <property type="match status" value="1"/>
</dbReference>
<accession>A0A9Q9UGQ8</accession>
<dbReference type="InterPro" id="IPR036412">
    <property type="entry name" value="HAD-like_sf"/>
</dbReference>
<dbReference type="Pfam" id="PF15979">
    <property type="entry name" value="Glyco_hydro_115"/>
    <property type="match status" value="1"/>
</dbReference>
<sequence>MTSPNYTAVVLDLGRVLVHYTTKNTVGLSSSQIASALDSPGWHDYERGKISEQEAYDKVTRDFNIDLETWTQTLEQMRDGMKANLSLISAIKELKQTYPNVNIFCLSNIPRPEVELLKDEIESWGIINQFSASSDLGERKPDPAIYRKFLKQARVPASSCIFVDDKVDNVTAAQALGFKGIIFKDNDSLIRVLNNALGDPVSRAQRFLSHSAKKMFCTLSTGQMQPDNYSQLVILQNTGDMSLVVLENERYTWNYFQGTPTFAGTTYPDDSDTTSLAMTILEGIPMADKVQARHKILSNLSPDGLPYCWFSKTRPRFCHCICATVFRFFVVNDWQDKLPGVYDFLCQVLETMAYLHGNPNLGKMRELLDICIQERMGCDRNVLSAAMRVLSAQSLGLKNNRDLETVLESQQVDGGWELAWLWGYEKIVDFKPSPGSISLVGASIVVDQSDYPGVIRAAKDLAQDVARVTKEDASPLVVVSTGSDYERIQTKTVIIIGSLASSGIIKTIAQEGRLDAKAIEGKWETFSTSIIDQPLAKCEKALVIAGSDKRGTIFGIYTLSEQIGVSPWYWWADVPPKHHKEIYAIDKQTVHGEPSVRHRGIFLNDEAPALTGWAREKFGGYNSKFYVQVFELLLRLKANFLWPAMWPGYPNPGASFFTDDPLNQKLADEYGIVISTSHHEPMQRLSNEWFAENPDGSWNWLTNKQKITEFFEHGASRAKGCDSYFTLGIRGEYDKKMLAEDPAAVVQDAIETQRQVVKKVYGSEDAVPQLFAIYKEVQSMFETGRLSVPDDVTLLFQDDNFGTIRRLPTKEEAKRKGGAGVYYHLQYVGDPRSYKWINTNSLGKVWHQLQQAYHHNARQIWVFNVGDLKPQEIPISFAMALAWNINSIKHDTLLQFFRQAAEREFGAELADEVGSIWHRHDRLLALRKHEHIEPDTFSVLHYREADTIHRRWKELLDDAERVHAHVSEAEKAASFQLILHPTKASYIYNEVRWSQALNKLYARQRRNSANTYAQIALDAFDQDFTLSEEYHSLLDGKWNHILMQPHYGYEDTWHAPSRDMIGGLCFVQKRQNSNPIVGQMGVAVEGHEGVRPGRINEESERTHPSRRDLVPGLTLRPMSRYGPEARYFDIFTRGVPRINWSTSAPEPWVKLSKVSGVLVPGEDDARVEISVDWDQVPDDFKEEILIDVRSEEGDFEQVHLPIDGRRVPDSFKGFVEQDGFVSIPATDCHLETSYLVLPDAGRLETGSLILTPGTVSDDSIPYVHYPFYLFSETSSAKLVLYFGTTLDLSSEDVLTYDVRIDEEQSQSYALQKRTPESEKNAADKGWASADGWFFAASDNVWVREHALRLGPGAHTLHLRLGHTNMLLEKIVINCGGVAKSYLGPPFGIKA</sequence>
<dbReference type="InterPro" id="IPR041437">
    <property type="entry name" value="GH115_C"/>
</dbReference>
<dbReference type="Proteomes" id="UP000760494">
    <property type="component" value="Unassembled WGS sequence"/>
</dbReference>
<comment type="caution">
    <text evidence="3">The sequence shown here is derived from an EMBL/GenBank/DDBJ whole genome shotgun (WGS) entry which is preliminary data.</text>
</comment>
<dbReference type="InterPro" id="IPR023198">
    <property type="entry name" value="PGP-like_dom2"/>
</dbReference>
<evidence type="ECO:0000259" key="2">
    <source>
        <dbReference type="Pfam" id="PF17829"/>
    </source>
</evidence>
<reference evidence="3" key="1">
    <citation type="submission" date="2019-05" db="EMBL/GenBank/DDBJ databases">
        <authorList>
            <person name="Piombo E."/>
        </authorList>
    </citation>
    <scope>NUCLEOTIDE SEQUENCE</scope>
    <source>
        <strain evidence="3">C2S</strain>
    </source>
</reference>
<dbReference type="PANTHER" id="PTHR37842:SF2">
    <property type="entry name" value="GYLCOSYL HYDROLASE 115 C-TERMINAL DOMAIN-CONTAINING PROTEIN"/>
    <property type="match status" value="1"/>
</dbReference>
<dbReference type="PANTHER" id="PTHR37842">
    <property type="match status" value="1"/>
</dbReference>
<dbReference type="InterPro" id="IPR042301">
    <property type="entry name" value="GH115_sf"/>
</dbReference>
<evidence type="ECO:0000313" key="3">
    <source>
        <dbReference type="EMBL" id="VTT78300.1"/>
    </source>
</evidence>
<dbReference type="Pfam" id="PF00702">
    <property type="entry name" value="Hydrolase"/>
    <property type="match status" value="1"/>
</dbReference>
<dbReference type="Gene3D" id="3.40.50.1000">
    <property type="entry name" value="HAD superfamily/HAD-like"/>
    <property type="match status" value="1"/>
</dbReference>
<dbReference type="EMBL" id="CABFJX010000392">
    <property type="protein sequence ID" value="VTT78300.1"/>
    <property type="molecule type" value="Genomic_DNA"/>
</dbReference>
<dbReference type="InterPro" id="IPR006439">
    <property type="entry name" value="HAD-SF_hydro_IA"/>
</dbReference>
<dbReference type="InterPro" id="IPR031924">
    <property type="entry name" value="GH115"/>
</dbReference>
<gene>
    <name evidence="3" type="ORF">C2S_11002</name>
</gene>
<dbReference type="Gene3D" id="1.10.150.240">
    <property type="entry name" value="Putative phosphatase, domain 2"/>
    <property type="match status" value="1"/>
</dbReference>
<dbReference type="Gene3D" id="3.30.379.10">
    <property type="entry name" value="Chitobiase/beta-hexosaminidase domain 2-like"/>
    <property type="match status" value="1"/>
</dbReference>
<dbReference type="Gene3D" id="1.20.58.2150">
    <property type="match status" value="1"/>
</dbReference>
<evidence type="ECO:0000256" key="1">
    <source>
        <dbReference type="ARBA" id="ARBA00022801"/>
    </source>
</evidence>
<dbReference type="InterPro" id="IPR029018">
    <property type="entry name" value="Hex-like_dom2"/>
</dbReference>
<dbReference type="Gene3D" id="2.60.120.1620">
    <property type="match status" value="1"/>
</dbReference>
<protein>
    <recommendedName>
        <fullName evidence="2">Gylcosyl hydrolase 115 C-terminal domain-containing protein</fullName>
    </recommendedName>
</protein>
<proteinExistence type="predicted"/>
<dbReference type="Gene3D" id="3.20.20.520">
    <property type="entry name" value="Glycosyl hydrolase family 115"/>
    <property type="match status" value="1"/>
</dbReference>
<evidence type="ECO:0000313" key="4">
    <source>
        <dbReference type="Proteomes" id="UP000760494"/>
    </source>
</evidence>
<dbReference type="NCBIfam" id="TIGR01509">
    <property type="entry name" value="HAD-SF-IA-v3"/>
    <property type="match status" value="1"/>
</dbReference>
<name>A0A9Q9UGQ8_FUSFU</name>
<keyword evidence="1" id="KW-0378">Hydrolase</keyword>
<dbReference type="GO" id="GO:0016791">
    <property type="term" value="F:phosphatase activity"/>
    <property type="evidence" value="ECO:0007669"/>
    <property type="project" value="UniProtKB-ARBA"/>
</dbReference>
<feature type="domain" description="Gylcosyl hydrolase 115 C-terminal" evidence="2">
    <location>
        <begin position="1213"/>
        <end position="1385"/>
    </location>
</feature>